<evidence type="ECO:0000313" key="2">
    <source>
        <dbReference type="Proteomes" id="UP000579281"/>
    </source>
</evidence>
<dbReference type="Proteomes" id="UP000579281">
    <property type="component" value="Unassembled WGS sequence"/>
</dbReference>
<dbReference type="EMBL" id="JACHEN010000034">
    <property type="protein sequence ID" value="MBB6218174.1"/>
    <property type="molecule type" value="Genomic_DNA"/>
</dbReference>
<evidence type="ECO:0000313" key="1">
    <source>
        <dbReference type="EMBL" id="MBB6218174.1"/>
    </source>
</evidence>
<dbReference type="Pfam" id="PF10076">
    <property type="entry name" value="Phage_Mu_Gp48"/>
    <property type="match status" value="1"/>
</dbReference>
<organism evidence="1 2">
    <name type="scientific">Anaerosolibacter carboniphilus</name>
    <dbReference type="NCBI Taxonomy" id="1417629"/>
    <lineage>
        <taxon>Bacteria</taxon>
        <taxon>Bacillati</taxon>
        <taxon>Bacillota</taxon>
        <taxon>Clostridia</taxon>
        <taxon>Peptostreptococcales</taxon>
        <taxon>Thermotaleaceae</taxon>
        <taxon>Anaerosolibacter</taxon>
    </lineage>
</organism>
<protein>
    <submittedName>
        <fullName evidence="1">Uncharacterized protein YmfQ (DUF2313 family)</fullName>
    </submittedName>
</protein>
<sequence length="182" mass="21129">MTKDELIKHLHKIVRQDPVVNEIMKAAGGDFDSIKDTLQDLYKQYFIDTATWGLDIWEKQLGIKIDYSRSLANRRSLIKAKLRGEGKIDAEKIKSVVDAWTNGNVDVELSSGKIKVTFNDVLGIPDEIEVVKATLEDIKPAHLALLFYFIYLTWDQFDAYNKTWDEWDALNLTWDQRETYQE</sequence>
<dbReference type="RefSeq" id="WP_184312667.1">
    <property type="nucleotide sequence ID" value="NZ_JACHEN010000034.1"/>
</dbReference>
<reference evidence="1 2" key="1">
    <citation type="submission" date="2020-08" db="EMBL/GenBank/DDBJ databases">
        <title>Genomic Encyclopedia of Type Strains, Phase IV (KMG-IV): sequencing the most valuable type-strain genomes for metagenomic binning, comparative biology and taxonomic classification.</title>
        <authorList>
            <person name="Goeker M."/>
        </authorList>
    </citation>
    <scope>NUCLEOTIDE SEQUENCE [LARGE SCALE GENOMIC DNA]</scope>
    <source>
        <strain evidence="1 2">DSM 103526</strain>
    </source>
</reference>
<gene>
    <name evidence="1" type="ORF">HNQ80_004314</name>
</gene>
<dbReference type="InterPro" id="IPR018755">
    <property type="entry name" value="Phage_Mu_Gp48"/>
</dbReference>
<keyword evidence="2" id="KW-1185">Reference proteome</keyword>
<accession>A0A841KX21</accession>
<proteinExistence type="predicted"/>
<dbReference type="AlphaFoldDB" id="A0A841KX21"/>
<name>A0A841KX21_9FIRM</name>
<comment type="caution">
    <text evidence="1">The sequence shown here is derived from an EMBL/GenBank/DDBJ whole genome shotgun (WGS) entry which is preliminary data.</text>
</comment>